<organism evidence="2 3">
    <name type="scientific">Sulfolobus tengchongensis</name>
    <dbReference type="NCBI Taxonomy" id="207809"/>
    <lineage>
        <taxon>Archaea</taxon>
        <taxon>Thermoproteota</taxon>
        <taxon>Thermoprotei</taxon>
        <taxon>Sulfolobales</taxon>
        <taxon>Sulfolobaceae</taxon>
        <taxon>Sulfolobus</taxon>
    </lineage>
</organism>
<dbReference type="Gene3D" id="2.30.40.10">
    <property type="entry name" value="Urease, subunit C, domain 1"/>
    <property type="match status" value="1"/>
</dbReference>
<proteinExistence type="predicted"/>
<dbReference type="PANTHER" id="PTHR43135">
    <property type="entry name" value="ALPHA-D-RIBOSE 1-METHYLPHOSPHONATE 5-TRIPHOSPHATE DIPHOSPHATASE"/>
    <property type="match status" value="1"/>
</dbReference>
<dbReference type="Gene3D" id="3.20.20.140">
    <property type="entry name" value="Metal-dependent hydrolases"/>
    <property type="match status" value="1"/>
</dbReference>
<gene>
    <name evidence="2" type="ORF">V6M85_01900</name>
</gene>
<dbReference type="GeneID" id="89335483"/>
<dbReference type="SUPFAM" id="SSF51338">
    <property type="entry name" value="Composite domain of metallo-dependent hydrolases"/>
    <property type="match status" value="1"/>
</dbReference>
<dbReference type="InterPro" id="IPR006680">
    <property type="entry name" value="Amidohydro-rel"/>
</dbReference>
<evidence type="ECO:0000259" key="1">
    <source>
        <dbReference type="Pfam" id="PF01979"/>
    </source>
</evidence>
<dbReference type="InterPro" id="IPR032466">
    <property type="entry name" value="Metal_Hydrolase"/>
</dbReference>
<dbReference type="InterPro" id="IPR051781">
    <property type="entry name" value="Metallo-dep_Hydrolase"/>
</dbReference>
<feature type="domain" description="Amidohydrolase-related" evidence="1">
    <location>
        <begin position="49"/>
        <end position="400"/>
    </location>
</feature>
<dbReference type="EMBL" id="CP146016">
    <property type="protein sequence ID" value="WWQ60856.1"/>
    <property type="molecule type" value="Genomic_DNA"/>
</dbReference>
<dbReference type="Proteomes" id="UP001432202">
    <property type="component" value="Chromosome"/>
</dbReference>
<dbReference type="SUPFAM" id="SSF51556">
    <property type="entry name" value="Metallo-dependent hydrolases"/>
    <property type="match status" value="1"/>
</dbReference>
<dbReference type="Pfam" id="PF01979">
    <property type="entry name" value="Amidohydro_1"/>
    <property type="match status" value="1"/>
</dbReference>
<dbReference type="InterPro" id="IPR057744">
    <property type="entry name" value="OTAase-like"/>
</dbReference>
<dbReference type="PANTHER" id="PTHR43135:SF3">
    <property type="entry name" value="ALPHA-D-RIBOSE 1-METHYLPHOSPHONATE 5-TRIPHOSPHATE DIPHOSPHATASE"/>
    <property type="match status" value="1"/>
</dbReference>
<sequence length="409" mass="44998">MDLAVKNGNVFNGKEVIGKLNIYIKGDKIVEISKEDRPAKLEVDAKDMFVMPGLIDAHIHLSGIKGGSLLKIMFEKPEYRVLRASKWLEKLLLSGFTTIRDCGETISLALRRAVNEGIIRGPKILASGKPITQTFGHGELSHDIPLEFSMAMSFSEFCDGVESCTHAARKVLRDGADFIKIFATGGVLSQRDKPEHPQLSYEEIRAIVNEAEKVDTYVAAHAHGDRGARIAVEAGVKTLEHGTLLKDETLKLMKEKNVTLTPTLTIQELIYRYGKQIGVDEWGLQKITYVRDSIASVVRKAKEYGVTIISGTDLGFETGLEEIDMGKNWMETVLLVERGGLTPVESLKASTYNSASAIGINAGAIEINKDADILILDGNPVENIRDISKVRNVIKAGKLVVENKRLIDD</sequence>
<protein>
    <submittedName>
        <fullName evidence="2">Amidohydrolase family protein</fullName>
    </submittedName>
</protein>
<reference evidence="2 3" key="1">
    <citation type="submission" date="2024-02" db="EMBL/GenBank/DDBJ databases">
        <title>STSV induces naive adaptation in Sulfolobus.</title>
        <authorList>
            <person name="Xiang X."/>
            <person name="Song M."/>
        </authorList>
    </citation>
    <scope>NUCLEOTIDE SEQUENCE [LARGE SCALE GENOMIC DNA]</scope>
    <source>
        <strain evidence="2 3">RT2</strain>
    </source>
</reference>
<dbReference type="CDD" id="cd01299">
    <property type="entry name" value="Met_dep_hydrolase_A"/>
    <property type="match status" value="1"/>
</dbReference>
<dbReference type="GO" id="GO:0016810">
    <property type="term" value="F:hydrolase activity, acting on carbon-nitrogen (but not peptide) bonds"/>
    <property type="evidence" value="ECO:0007669"/>
    <property type="project" value="InterPro"/>
</dbReference>
<keyword evidence="3" id="KW-1185">Reference proteome</keyword>
<evidence type="ECO:0000313" key="2">
    <source>
        <dbReference type="EMBL" id="WWQ60856.1"/>
    </source>
</evidence>
<evidence type="ECO:0000313" key="3">
    <source>
        <dbReference type="Proteomes" id="UP001432202"/>
    </source>
</evidence>
<dbReference type="InterPro" id="IPR011059">
    <property type="entry name" value="Metal-dep_hydrolase_composite"/>
</dbReference>
<accession>A0AAX4L163</accession>
<name>A0AAX4L163_9CREN</name>
<dbReference type="AlphaFoldDB" id="A0AAX4L163"/>
<dbReference type="RefSeq" id="WP_338602290.1">
    <property type="nucleotide sequence ID" value="NZ_CP146016.1"/>
</dbReference>